<accession>A0ABX1FBV5</accession>
<proteinExistence type="predicted"/>
<protein>
    <recommendedName>
        <fullName evidence="4">Lipoprotein LprG</fullName>
    </recommendedName>
</protein>
<dbReference type="Gene3D" id="2.50.20.20">
    <property type="match status" value="1"/>
</dbReference>
<feature type="signal peptide" evidence="1">
    <location>
        <begin position="1"/>
        <end position="24"/>
    </location>
</feature>
<dbReference type="Proteomes" id="UP001515943">
    <property type="component" value="Unassembled WGS sequence"/>
</dbReference>
<sequence length="261" mass="27897">MKPAATLLIAAVALTACTSSPPPAQQSRYSDVKSLVEAVTKNVGEKATYRFTIAPPPTGGGVRAPANGVVQLGGVPSIDATTTRPVQAGGGPEQLRFVSTTKDSAFVLLPQVFGLPKDKPWVKLDRKDGDEFTNTLLGFHDVVYQQAVFTTYHLPVIQAGGELKLITEAGGATRYSFAVDYQKAYDTLTDESLRNEVKLALDQKVAGSTGEIELDGSGLPVRITFSTQLQNAQIVDEARFSDWGTDVKIAEPNANEISSRN</sequence>
<gene>
    <name evidence="2" type="ORF">FXN61_06075</name>
</gene>
<evidence type="ECO:0008006" key="4">
    <source>
        <dbReference type="Google" id="ProtNLM"/>
    </source>
</evidence>
<evidence type="ECO:0000313" key="3">
    <source>
        <dbReference type="Proteomes" id="UP001515943"/>
    </source>
</evidence>
<feature type="chain" id="PRO_5046796548" description="Lipoprotein LprG" evidence="1">
    <location>
        <begin position="25"/>
        <end position="261"/>
    </location>
</feature>
<keyword evidence="3" id="KW-1185">Reference proteome</keyword>
<dbReference type="RefSeq" id="WP_167971084.1">
    <property type="nucleotide sequence ID" value="NZ_VSRL01000014.1"/>
</dbReference>
<keyword evidence="1" id="KW-0732">Signal</keyword>
<evidence type="ECO:0000313" key="2">
    <source>
        <dbReference type="EMBL" id="NKE56421.1"/>
    </source>
</evidence>
<dbReference type="EMBL" id="VSRL01000014">
    <property type="protein sequence ID" value="NKE56421.1"/>
    <property type="molecule type" value="Genomic_DNA"/>
</dbReference>
<reference evidence="2 3" key="1">
    <citation type="submission" date="2019-08" db="EMBL/GenBank/DDBJ databases">
        <title>Lentzea from Indian Himalayas.</title>
        <authorList>
            <person name="Mandal S."/>
            <person name="Mallick Gupta A."/>
            <person name="Maiti P.K."/>
            <person name="Sarkar J."/>
            <person name="Mandal S."/>
        </authorList>
    </citation>
    <scope>NUCLEOTIDE SEQUENCE [LARGE SCALE GENOMIC DNA]</scope>
    <source>
        <strain evidence="2 3">PSKA42</strain>
    </source>
</reference>
<dbReference type="PROSITE" id="PS51257">
    <property type="entry name" value="PROKAR_LIPOPROTEIN"/>
    <property type="match status" value="1"/>
</dbReference>
<name>A0ABX1FBV5_9PSEU</name>
<evidence type="ECO:0000256" key="1">
    <source>
        <dbReference type="SAM" id="SignalP"/>
    </source>
</evidence>
<organism evidence="2 3">
    <name type="scientific">Lentzea indica</name>
    <dbReference type="NCBI Taxonomy" id="2604800"/>
    <lineage>
        <taxon>Bacteria</taxon>
        <taxon>Bacillati</taxon>
        <taxon>Actinomycetota</taxon>
        <taxon>Actinomycetes</taxon>
        <taxon>Pseudonocardiales</taxon>
        <taxon>Pseudonocardiaceae</taxon>
        <taxon>Lentzea</taxon>
    </lineage>
</organism>
<comment type="caution">
    <text evidence="2">The sequence shown here is derived from an EMBL/GenBank/DDBJ whole genome shotgun (WGS) entry which is preliminary data.</text>
</comment>